<evidence type="ECO:0000313" key="3">
    <source>
        <dbReference type="EMBL" id="SFS55665.1"/>
    </source>
</evidence>
<keyword evidence="2" id="KW-0472">Membrane</keyword>
<sequence length="199" mass="22015">MPQVSPKPDVLTGEPRPPQAPVITTWKTEGKTDRARAKFPPAPEGEGPILEWYQAEGSEAVKAGSALSVLGILYLCLRDWGISWMATWWLWLFIIWPPIVFYFLGRSGGYSAGADWLATTNKTYVKLYELKTVKVSYTAGGQSIAIELTDVHGGFAGASLRQLQRRRALWDLVYNGIAHSVLHGTATANEQALTKLQLR</sequence>
<keyword evidence="2" id="KW-1133">Transmembrane helix</keyword>
<protein>
    <submittedName>
        <fullName evidence="3">Uncharacterized protein</fullName>
    </submittedName>
</protein>
<accession>A0A1I6QT74</accession>
<dbReference type="AlphaFoldDB" id="A0A1I6QT74"/>
<dbReference type="EMBL" id="FOZX01000002">
    <property type="protein sequence ID" value="SFS55665.1"/>
    <property type="molecule type" value="Genomic_DNA"/>
</dbReference>
<proteinExistence type="predicted"/>
<dbReference type="STRING" id="95161.SAMN05660874_01839"/>
<dbReference type="Proteomes" id="UP000198852">
    <property type="component" value="Unassembled WGS sequence"/>
</dbReference>
<organism evidence="3 4">
    <name type="scientific">Saccharopolyspora flava</name>
    <dbReference type="NCBI Taxonomy" id="95161"/>
    <lineage>
        <taxon>Bacteria</taxon>
        <taxon>Bacillati</taxon>
        <taxon>Actinomycetota</taxon>
        <taxon>Actinomycetes</taxon>
        <taxon>Pseudonocardiales</taxon>
        <taxon>Pseudonocardiaceae</taxon>
        <taxon>Saccharopolyspora</taxon>
    </lineage>
</organism>
<name>A0A1I6QT74_9PSEU</name>
<keyword evidence="2" id="KW-0812">Transmembrane</keyword>
<dbReference type="OrthoDB" id="4460669at2"/>
<feature type="transmembrane region" description="Helical" evidence="2">
    <location>
        <begin position="88"/>
        <end position="105"/>
    </location>
</feature>
<reference evidence="4" key="1">
    <citation type="submission" date="2016-10" db="EMBL/GenBank/DDBJ databases">
        <authorList>
            <person name="Varghese N."/>
            <person name="Submissions S."/>
        </authorList>
    </citation>
    <scope>NUCLEOTIDE SEQUENCE [LARGE SCALE GENOMIC DNA]</scope>
    <source>
        <strain evidence="4">DSM 44771</strain>
    </source>
</reference>
<keyword evidence="4" id="KW-1185">Reference proteome</keyword>
<dbReference type="RefSeq" id="WP_093415307.1">
    <property type="nucleotide sequence ID" value="NZ_FOZX01000002.1"/>
</dbReference>
<evidence type="ECO:0000256" key="1">
    <source>
        <dbReference type="SAM" id="MobiDB-lite"/>
    </source>
</evidence>
<evidence type="ECO:0000313" key="4">
    <source>
        <dbReference type="Proteomes" id="UP000198852"/>
    </source>
</evidence>
<gene>
    <name evidence="3" type="ORF">SAMN05660874_01839</name>
</gene>
<feature type="region of interest" description="Disordered" evidence="1">
    <location>
        <begin position="1"/>
        <end position="40"/>
    </location>
</feature>
<evidence type="ECO:0000256" key="2">
    <source>
        <dbReference type="SAM" id="Phobius"/>
    </source>
</evidence>